<dbReference type="EMBL" id="BPQB01000042">
    <property type="protein sequence ID" value="GJE94733.1"/>
    <property type="molecule type" value="Genomic_DNA"/>
</dbReference>
<comment type="caution">
    <text evidence="1">The sequence shown here is derived from an EMBL/GenBank/DDBJ whole genome shotgun (WGS) entry which is preliminary data.</text>
</comment>
<accession>A0A9P3GGY6</accession>
<gene>
    <name evidence="1" type="ORF">PsYK624_109040</name>
</gene>
<organism evidence="1 2">
    <name type="scientific">Phanerochaete sordida</name>
    <dbReference type="NCBI Taxonomy" id="48140"/>
    <lineage>
        <taxon>Eukaryota</taxon>
        <taxon>Fungi</taxon>
        <taxon>Dikarya</taxon>
        <taxon>Basidiomycota</taxon>
        <taxon>Agaricomycotina</taxon>
        <taxon>Agaricomycetes</taxon>
        <taxon>Polyporales</taxon>
        <taxon>Phanerochaetaceae</taxon>
        <taxon>Phanerochaete</taxon>
    </lineage>
</organism>
<keyword evidence="2" id="KW-1185">Reference proteome</keyword>
<dbReference type="AlphaFoldDB" id="A0A9P3GGY6"/>
<name>A0A9P3GGY6_9APHY</name>
<proteinExistence type="predicted"/>
<evidence type="ECO:0000313" key="1">
    <source>
        <dbReference type="EMBL" id="GJE94733.1"/>
    </source>
</evidence>
<dbReference type="Proteomes" id="UP000703269">
    <property type="component" value="Unassembled WGS sequence"/>
</dbReference>
<dbReference type="PROSITE" id="PS51257">
    <property type="entry name" value="PROKAR_LIPOPROTEIN"/>
    <property type="match status" value="1"/>
</dbReference>
<reference evidence="1 2" key="1">
    <citation type="submission" date="2021-08" db="EMBL/GenBank/DDBJ databases">
        <title>Draft Genome Sequence of Phanerochaete sordida strain YK-624.</title>
        <authorList>
            <person name="Mori T."/>
            <person name="Dohra H."/>
            <person name="Suzuki T."/>
            <person name="Kawagishi H."/>
            <person name="Hirai H."/>
        </authorList>
    </citation>
    <scope>NUCLEOTIDE SEQUENCE [LARGE SCALE GENOMIC DNA]</scope>
    <source>
        <strain evidence="1 2">YK-624</strain>
    </source>
</reference>
<protein>
    <submittedName>
        <fullName evidence="1">Uncharacterized protein</fullName>
    </submittedName>
</protein>
<sequence length="61" mass="6886">MRNEFDHYTRNSLFPCHAISSTYACDQVISAQLHAQTSGTACIRQAFYESMPNLPAVAYTR</sequence>
<evidence type="ECO:0000313" key="2">
    <source>
        <dbReference type="Proteomes" id="UP000703269"/>
    </source>
</evidence>